<feature type="compositionally biased region" description="Basic and acidic residues" evidence="1">
    <location>
        <begin position="407"/>
        <end position="426"/>
    </location>
</feature>
<feature type="region of interest" description="Disordered" evidence="1">
    <location>
        <begin position="1628"/>
        <end position="1847"/>
    </location>
</feature>
<feature type="region of interest" description="Disordered" evidence="1">
    <location>
        <begin position="218"/>
        <end position="247"/>
    </location>
</feature>
<feature type="region of interest" description="Disordered" evidence="1">
    <location>
        <begin position="1"/>
        <end position="34"/>
    </location>
</feature>
<feature type="compositionally biased region" description="Polar residues" evidence="1">
    <location>
        <begin position="1634"/>
        <end position="1643"/>
    </location>
</feature>
<dbReference type="PANTHER" id="PTHR23039:SF9">
    <property type="entry name" value="LOW QUALITY PROTEIN: NHS-LIKE PROTEIN 1"/>
    <property type="match status" value="1"/>
</dbReference>
<protein>
    <submittedName>
        <fullName evidence="3">Uncharacterized protein LOC116952979 isoform X2</fullName>
    </submittedName>
</protein>
<dbReference type="Gene3D" id="1.20.5.340">
    <property type="match status" value="1"/>
</dbReference>
<feature type="compositionally biased region" description="Polar residues" evidence="1">
    <location>
        <begin position="1385"/>
        <end position="1396"/>
    </location>
</feature>
<dbReference type="Pfam" id="PF15273">
    <property type="entry name" value="NHS"/>
    <property type="match status" value="3"/>
</dbReference>
<dbReference type="GeneID" id="116952979"/>
<feature type="compositionally biased region" description="Polar residues" evidence="1">
    <location>
        <begin position="150"/>
        <end position="159"/>
    </location>
</feature>
<feature type="compositionally biased region" description="Basic and acidic residues" evidence="1">
    <location>
        <begin position="140"/>
        <end position="149"/>
    </location>
</feature>
<feature type="compositionally biased region" description="Gly residues" evidence="1">
    <location>
        <begin position="186"/>
        <end position="196"/>
    </location>
</feature>
<dbReference type="Proteomes" id="UP001318040">
    <property type="component" value="Chromosome 49"/>
</dbReference>
<feature type="compositionally biased region" description="Polar residues" evidence="1">
    <location>
        <begin position="1739"/>
        <end position="1749"/>
    </location>
</feature>
<gene>
    <name evidence="3" type="primary">LOC116952979</name>
</gene>
<feature type="compositionally biased region" description="Low complexity" evidence="1">
    <location>
        <begin position="719"/>
        <end position="733"/>
    </location>
</feature>
<feature type="compositionally biased region" description="Acidic residues" evidence="1">
    <location>
        <begin position="449"/>
        <end position="460"/>
    </location>
</feature>
<feature type="region of interest" description="Disordered" evidence="1">
    <location>
        <begin position="372"/>
        <end position="580"/>
    </location>
</feature>
<sequence>MPFYKRVLSPGGDEADSTNRRRRASEPCEDLGHASSRALGDTLRQLAGLARHALGMFAELEAAARLVARRSERLEGRVRALREASAALDCRAVAVPVSTLQDESRRTDHFRTTRAVKTNALVPSTRPRCVDELWQSAAEKPRAEIHDQDSVTGSQVSTESPRESVRVTLRAPPPSPAVSSGSAAAAGGGGGSGGDGGSRHVTERSGCCSVTPWSPKCLPRSHVEEDDDEEGDETVAEGRPPSLLRKCRRGPVPNVPCTLDRRTNWTEELPLPTPEQRMRETACQIVSDLVPINVSGSNFERQASARRSFATSESIVRRKKRLQRRKTITGIPEHVRRELGCCYGTDGWRCHSLSRLGNSTFLSALEPRETCDSACQTDDGEHHQQQRRENHRGGALPAPTPHVVSPSERRVRALLHRRDGASDRISRSQGDVRGPALATNAARRATADIDSDDDDDDDNNDKDSGRGGSGGGGSAVGFSARREFGRDLAAGRTPVTDGDRQTRGREDADATTRVEVHRTDSDARDSASSEEGSVFLPSNSSGSDRVCLTDRGADGTETAGDMANLGHGESLSGGTSRLKSNERPKRLVNGVALPPAATHEQYQCTSHGRSRAPSVAHVQGLQLNNGAPVPPGQMPAAATCAAADPDGAPMCRQRGGGATSEVMGKCGAAREAGSHHHHHHHRGVFPETESSERSDAGSMFSEDMDGYYTSMHFDSGLRGRSYSSASSEPSHPGRGMRNRSFSITKLRQKPAPPKRDVSLRRDAQPQIASACKTGASGRDSSDSASLAESRAALAGCCARRAMVASHGEEEKLRALRIYNGTAGRHEDALLNNHRVRDATAAPHATSETPKSSSAFVSTANNGPHRGLKIPNGDVIPAAGYAPHDAQELLGGRASPEGTQLAELRRSLKLDIKTTHVASTCQKNNTAHYEDPWVLRDDSEAAAETPTPGPERATVSSQVPAMTPAMTPAAAAAATPTVRRSESVDSWSYDEMLPSEAYHSLSSSSTATGTTVVECQRLGSDEALSGTSPRAAPSSPATTASSQSKSSSPEKVSSVTSPSSGYSSQSGTPTSLVPAPLFPRSGSPAVVKVKPKVPERTSSLKPPITHRPQPLPPPSVMAGEYREIVANSYPAVPGSAMSAGQRTKPSRESPMFHFPPDPCFVTASLDGILLSRVMSSCSELYSKRGHLVQSASFPCQYASGVMGPLTGGGGGAIKMQDPAVTAVKVLDTHVGKGTPVPDYEFVKLRMENETCVLPKPLPDLLTDSQRPAHAAAPVSAYHHCGAHRRHRHCQPDATKPIVQASAASPHEAQDFMDRKKCADPTIDSSDQYHTSAVPAAVAVGVAAETAKCDISSSARVNRAKVSCAESVTKSNKKSESEPLPKCLDESTLTPATPTLLHQPSPAPPQTSSAGCALDSSGSQLELHSYKDAAPSDQECHQNNQATATMARSPASPSVSYSVSVIHPKSPHAFTAVSSHQGSAIIQDVEHSSRPIENGSANITERVATCNGGSPPWEDEREQHTEVLATTVKDAPGILGKEQEVRGKEAVATEMGEGNARVLQESADDVGDGVFEFQMAKVVAEEYDEGAMRRSSSRSEDDVFVTSPSVSMTTADLFEAIYRSKRKFLCRKESAERGSSDSTPGSPVVTSPIVGSPVLASARGNGSPRLSSPHGRRSQTSQEHFKALLLRKGSRSDAGSRMSAAELLKHTKNAAAAAGSPRPDGTASPLDARSLLARDHCESPAASSPGWQGHSTPGRREHRARHPLAIRAGVRGDGVAISPGARHGPRALRLASVRHSPAMQPISEGEGETAEAAAAADDDDDDGGGETPSEVAGERREEESPSGSKVDEH</sequence>
<dbReference type="RefSeq" id="XP_032828646.1">
    <property type="nucleotide sequence ID" value="XM_032972755.1"/>
</dbReference>
<feature type="region of interest" description="Disordered" evidence="1">
    <location>
        <begin position="719"/>
        <end position="783"/>
    </location>
</feature>
<feature type="compositionally biased region" description="Basic and acidic residues" evidence="1">
    <location>
        <begin position="1371"/>
        <end position="1383"/>
    </location>
</feature>
<keyword evidence="2" id="KW-1185">Reference proteome</keyword>
<feature type="region of interest" description="Disordered" evidence="1">
    <location>
        <begin position="1021"/>
        <end position="1110"/>
    </location>
</feature>
<name>A0AAJ7U4S1_PETMA</name>
<evidence type="ECO:0000256" key="1">
    <source>
        <dbReference type="SAM" id="MobiDB-lite"/>
    </source>
</evidence>
<evidence type="ECO:0000313" key="3">
    <source>
        <dbReference type="RefSeq" id="XP_032828646.1"/>
    </source>
</evidence>
<feature type="compositionally biased region" description="Basic and acidic residues" evidence="1">
    <location>
        <begin position="753"/>
        <end position="763"/>
    </location>
</feature>
<feature type="compositionally biased region" description="Polar residues" evidence="1">
    <location>
        <begin position="1435"/>
        <end position="1444"/>
    </location>
</feature>
<feature type="compositionally biased region" description="Basic and acidic residues" evidence="1">
    <location>
        <begin position="379"/>
        <end position="392"/>
    </location>
</feature>
<feature type="region of interest" description="Disordered" evidence="1">
    <location>
        <begin position="668"/>
        <end position="701"/>
    </location>
</feature>
<feature type="region of interest" description="Disordered" evidence="1">
    <location>
        <begin position="1358"/>
        <end position="1413"/>
    </location>
</feature>
<feature type="compositionally biased region" description="Basic and acidic residues" evidence="1">
    <location>
        <begin position="1830"/>
        <end position="1847"/>
    </location>
</feature>
<proteinExistence type="predicted"/>
<organism evidence="2 3">
    <name type="scientific">Petromyzon marinus</name>
    <name type="common">Sea lamprey</name>
    <dbReference type="NCBI Taxonomy" id="7757"/>
    <lineage>
        <taxon>Eukaryota</taxon>
        <taxon>Metazoa</taxon>
        <taxon>Chordata</taxon>
        <taxon>Craniata</taxon>
        <taxon>Vertebrata</taxon>
        <taxon>Cyclostomata</taxon>
        <taxon>Hyperoartia</taxon>
        <taxon>Petromyzontiformes</taxon>
        <taxon>Petromyzontidae</taxon>
        <taxon>Petromyzon</taxon>
    </lineage>
</organism>
<feature type="compositionally biased region" description="Basic and acidic residues" evidence="1">
    <location>
        <begin position="497"/>
        <end position="527"/>
    </location>
</feature>
<feature type="compositionally biased region" description="Low complexity" evidence="1">
    <location>
        <begin position="774"/>
        <end position="783"/>
    </location>
</feature>
<feature type="region of interest" description="Disordered" evidence="1">
    <location>
        <begin position="140"/>
        <end position="206"/>
    </location>
</feature>
<feature type="region of interest" description="Disordered" evidence="1">
    <location>
        <begin position="1427"/>
        <end position="1449"/>
    </location>
</feature>
<reference evidence="3" key="1">
    <citation type="submission" date="2025-08" db="UniProtKB">
        <authorList>
            <consortium name="RefSeq"/>
        </authorList>
    </citation>
    <scope>IDENTIFICATION</scope>
    <source>
        <tissue evidence="3">Sperm</tissue>
    </source>
</reference>
<feature type="compositionally biased region" description="Acidic residues" evidence="1">
    <location>
        <begin position="224"/>
        <end position="235"/>
    </location>
</feature>
<evidence type="ECO:0000313" key="2">
    <source>
        <dbReference type="Proteomes" id="UP001318040"/>
    </source>
</evidence>
<dbReference type="PANTHER" id="PTHR23039">
    <property type="entry name" value="NANCE-HORAN SYNDROME PROTEIN"/>
    <property type="match status" value="1"/>
</dbReference>
<dbReference type="InterPro" id="IPR024845">
    <property type="entry name" value="NHS-like"/>
</dbReference>
<dbReference type="GO" id="GO:0030154">
    <property type="term" value="P:cell differentiation"/>
    <property type="evidence" value="ECO:0007669"/>
    <property type="project" value="TreeGrafter"/>
</dbReference>
<feature type="compositionally biased region" description="Low complexity" evidence="1">
    <location>
        <begin position="1024"/>
        <end position="1070"/>
    </location>
</feature>
<feature type="compositionally biased region" description="Gly residues" evidence="1">
    <location>
        <begin position="466"/>
        <end position="475"/>
    </location>
</feature>
<accession>A0AAJ7U4S1</accession>